<evidence type="ECO:0000313" key="2">
    <source>
        <dbReference type="EMBL" id="CAF4271231.1"/>
    </source>
</evidence>
<evidence type="ECO:0000256" key="1">
    <source>
        <dbReference type="SAM" id="MobiDB-lite"/>
    </source>
</evidence>
<reference evidence="2" key="1">
    <citation type="submission" date="2021-02" db="EMBL/GenBank/DDBJ databases">
        <authorList>
            <person name="Nowell W R."/>
        </authorList>
    </citation>
    <scope>NUCLEOTIDE SEQUENCE</scope>
</reference>
<organism evidence="2 3">
    <name type="scientific">Adineta steineri</name>
    <dbReference type="NCBI Taxonomy" id="433720"/>
    <lineage>
        <taxon>Eukaryota</taxon>
        <taxon>Metazoa</taxon>
        <taxon>Spiralia</taxon>
        <taxon>Gnathifera</taxon>
        <taxon>Rotifera</taxon>
        <taxon>Eurotatoria</taxon>
        <taxon>Bdelloidea</taxon>
        <taxon>Adinetida</taxon>
        <taxon>Adinetidae</taxon>
        <taxon>Adineta</taxon>
    </lineage>
</organism>
<evidence type="ECO:0000313" key="3">
    <source>
        <dbReference type="Proteomes" id="UP000663868"/>
    </source>
</evidence>
<feature type="non-terminal residue" evidence="2">
    <location>
        <position position="1"/>
    </location>
</feature>
<dbReference type="Proteomes" id="UP000663868">
    <property type="component" value="Unassembled WGS sequence"/>
</dbReference>
<protein>
    <submittedName>
        <fullName evidence="2">Uncharacterized protein</fullName>
    </submittedName>
</protein>
<gene>
    <name evidence="2" type="ORF">KXQ929_LOCUS43901</name>
</gene>
<feature type="compositionally biased region" description="Basic and acidic residues" evidence="1">
    <location>
        <begin position="116"/>
        <end position="126"/>
    </location>
</feature>
<comment type="caution">
    <text evidence="2">The sequence shown here is derived from an EMBL/GenBank/DDBJ whole genome shotgun (WGS) entry which is preliminary data.</text>
</comment>
<feature type="region of interest" description="Disordered" evidence="1">
    <location>
        <begin position="162"/>
        <end position="182"/>
    </location>
</feature>
<dbReference type="AlphaFoldDB" id="A0A820G554"/>
<dbReference type="EMBL" id="CAJOBB010012093">
    <property type="protein sequence ID" value="CAF4271231.1"/>
    <property type="molecule type" value="Genomic_DNA"/>
</dbReference>
<feature type="region of interest" description="Disordered" evidence="1">
    <location>
        <begin position="104"/>
        <end position="136"/>
    </location>
</feature>
<accession>A0A820G554</accession>
<name>A0A820G554_9BILA</name>
<proteinExistence type="predicted"/>
<feature type="non-terminal residue" evidence="2">
    <location>
        <position position="200"/>
    </location>
</feature>
<sequence length="200" mass="24034">IQNRVIAEQIKKLSIDNGKYEKQLQEKDLTIKAIQKEKEDLIRTNQQFAQKAQEGQKQSQHNGEKLLKELQESRTLHMNQINEYKRRIEELELNNEQLRQKEMAHVEPQTTPSLNNEERQKFEQEINKLNQENEQYKKKFDEIQNQYQSKENQLRQEIEQLKNNSEQRQHEENLNNELRDKNAQIDALKAELEEAKAKND</sequence>